<dbReference type="RefSeq" id="WP_354700475.1">
    <property type="nucleotide sequence ID" value="NZ_CP114014.1"/>
</dbReference>
<evidence type="ECO:0000313" key="5">
    <source>
        <dbReference type="EMBL" id="XAY03927.1"/>
    </source>
</evidence>
<dbReference type="KEGG" id="parq:DSM112329_00753"/>
<name>A0AAU7AQL1_9ACTN</name>
<dbReference type="Pfam" id="PF17853">
    <property type="entry name" value="GGDEF_2"/>
    <property type="match status" value="1"/>
</dbReference>
<evidence type="ECO:0000256" key="1">
    <source>
        <dbReference type="ARBA" id="ARBA00006754"/>
    </source>
</evidence>
<feature type="domain" description="RsbT co-antagonist protein RsbRD N-terminal" evidence="3">
    <location>
        <begin position="15"/>
        <end position="152"/>
    </location>
</feature>
<dbReference type="Gene3D" id="1.10.10.2840">
    <property type="entry name" value="PucR C-terminal helix-turn-helix domain"/>
    <property type="match status" value="1"/>
</dbReference>
<dbReference type="Pfam" id="PF14361">
    <property type="entry name" value="RsbRD_N"/>
    <property type="match status" value="1"/>
</dbReference>
<dbReference type="Pfam" id="PF13556">
    <property type="entry name" value="HTH_30"/>
    <property type="match status" value="1"/>
</dbReference>
<accession>A0AAU7AQL1</accession>
<dbReference type="PANTHER" id="PTHR33744">
    <property type="entry name" value="CARBOHYDRATE DIACID REGULATOR"/>
    <property type="match status" value="1"/>
</dbReference>
<dbReference type="InterPro" id="IPR042070">
    <property type="entry name" value="PucR_C-HTH_sf"/>
</dbReference>
<gene>
    <name evidence="5" type="ORF">DSM112329_00753</name>
</gene>
<dbReference type="InterPro" id="IPR051448">
    <property type="entry name" value="CdaR-like_regulators"/>
</dbReference>
<sequence>MAGDIDARIEQIALDLQTVVLGEIPALAQRPALKEGLMDVARGSATLLTAMARSWSDPAVVAPPQDSLDWARSLVEHGLPSDTLLRVFRVGQARYQAEWHRALTASGATPLVILEAVQAISAFSFKWVDAISGPLTDAHVEETARRLRGIDAVRSAELARVLRGDHVDETVASGRLGYDLRREHTAVHLWVEPGAPGQARDRLEAVLAEIHQQVDGQSRARPLTARVSPAHLRAWFMGPIATPSAANLDALLRPDGIRAAVGTRGTGLAGFIRTADEAERAQRVATLLRFDRTLTRFSDVAVVDLLTRDVDAARRFAVATLGPLGEDRVGPRRLLATLACFYGQRQSYAQTARALGLHVNTVAYRVRRAAELSGFDDATAGPLHAATLLAPLIDGDPHSSGSR</sequence>
<evidence type="ECO:0008006" key="6">
    <source>
        <dbReference type="Google" id="ProtNLM"/>
    </source>
</evidence>
<feature type="domain" description="PucR C-terminal helix-turn-helix" evidence="2">
    <location>
        <begin position="334"/>
        <end position="376"/>
    </location>
</feature>
<dbReference type="EMBL" id="CP114014">
    <property type="protein sequence ID" value="XAY03927.1"/>
    <property type="molecule type" value="Genomic_DNA"/>
</dbReference>
<reference evidence="5" key="1">
    <citation type="submission" date="2022-12" db="EMBL/GenBank/DDBJ databases">
        <title>Paraconexibacter alkalitolerans sp. nov. and Baekduia alba sp. nov., isolated from soil and emended description of the genera Paraconexibacter (Chun et al., 2020) and Baekduia (An et al., 2020).</title>
        <authorList>
            <person name="Vieira S."/>
            <person name="Huber K.J."/>
            <person name="Geppert A."/>
            <person name="Wolf J."/>
            <person name="Neumann-Schaal M."/>
            <person name="Muesken M."/>
            <person name="Overmann J."/>
        </authorList>
    </citation>
    <scope>NUCLEOTIDE SEQUENCE</scope>
    <source>
        <strain evidence="5">AEG42_29</strain>
    </source>
</reference>
<comment type="similarity">
    <text evidence="1">Belongs to the CdaR family.</text>
</comment>
<dbReference type="PANTHER" id="PTHR33744:SF1">
    <property type="entry name" value="DNA-BINDING TRANSCRIPTIONAL ACTIVATOR ADER"/>
    <property type="match status" value="1"/>
</dbReference>
<organism evidence="5">
    <name type="scientific">Paraconexibacter sp. AEG42_29</name>
    <dbReference type="NCBI Taxonomy" id="2997339"/>
    <lineage>
        <taxon>Bacteria</taxon>
        <taxon>Bacillati</taxon>
        <taxon>Actinomycetota</taxon>
        <taxon>Thermoleophilia</taxon>
        <taxon>Solirubrobacterales</taxon>
        <taxon>Paraconexibacteraceae</taxon>
        <taxon>Paraconexibacter</taxon>
    </lineage>
</organism>
<dbReference type="InterPro" id="IPR025751">
    <property type="entry name" value="RsbRD_N_dom"/>
</dbReference>
<proteinExistence type="inferred from homology"/>
<protein>
    <recommendedName>
        <fullName evidence="6">PucR family transcriptional regulator</fullName>
    </recommendedName>
</protein>
<evidence type="ECO:0000259" key="4">
    <source>
        <dbReference type="Pfam" id="PF17853"/>
    </source>
</evidence>
<evidence type="ECO:0000259" key="3">
    <source>
        <dbReference type="Pfam" id="PF14361"/>
    </source>
</evidence>
<dbReference type="InterPro" id="IPR041522">
    <property type="entry name" value="CdaR_GGDEF"/>
</dbReference>
<evidence type="ECO:0000259" key="2">
    <source>
        <dbReference type="Pfam" id="PF13556"/>
    </source>
</evidence>
<feature type="domain" description="CdaR GGDEF-like" evidence="4">
    <location>
        <begin position="174"/>
        <end position="284"/>
    </location>
</feature>
<dbReference type="AlphaFoldDB" id="A0AAU7AQL1"/>
<dbReference type="InterPro" id="IPR025736">
    <property type="entry name" value="PucR_C-HTH_dom"/>
</dbReference>